<name>A0ABD2LA89_9BILA</name>
<dbReference type="AlphaFoldDB" id="A0ABD2LA89"/>
<proteinExistence type="predicted"/>
<protein>
    <submittedName>
        <fullName evidence="1">Uncharacterized protein</fullName>
    </submittedName>
</protein>
<dbReference type="Proteomes" id="UP001620626">
    <property type="component" value="Unassembled WGS sequence"/>
</dbReference>
<organism evidence="1 2">
    <name type="scientific">Heterodera trifolii</name>
    <dbReference type="NCBI Taxonomy" id="157864"/>
    <lineage>
        <taxon>Eukaryota</taxon>
        <taxon>Metazoa</taxon>
        <taxon>Ecdysozoa</taxon>
        <taxon>Nematoda</taxon>
        <taxon>Chromadorea</taxon>
        <taxon>Rhabditida</taxon>
        <taxon>Tylenchina</taxon>
        <taxon>Tylenchomorpha</taxon>
        <taxon>Tylenchoidea</taxon>
        <taxon>Heteroderidae</taxon>
        <taxon>Heteroderinae</taxon>
        <taxon>Heterodera</taxon>
    </lineage>
</organism>
<evidence type="ECO:0000313" key="2">
    <source>
        <dbReference type="Proteomes" id="UP001620626"/>
    </source>
</evidence>
<sequence length="105" mass="11896">MDNSDLFFLWSIADSYGDSTVPPVVMPQQFANSEFGDPNALKEIFQNQSFIMDNSDLFFLWSIADSYGDSTVPPAVMPQQFANSEFGDPNALEEKIVFYFFVDKL</sequence>
<comment type="caution">
    <text evidence="1">The sequence shown here is derived from an EMBL/GenBank/DDBJ whole genome shotgun (WGS) entry which is preliminary data.</text>
</comment>
<evidence type="ECO:0000313" key="1">
    <source>
        <dbReference type="EMBL" id="KAL3112054.1"/>
    </source>
</evidence>
<accession>A0ABD2LA89</accession>
<keyword evidence="2" id="KW-1185">Reference proteome</keyword>
<gene>
    <name evidence="1" type="ORF">niasHT_017572</name>
</gene>
<dbReference type="EMBL" id="JBICBT010000484">
    <property type="protein sequence ID" value="KAL3112054.1"/>
    <property type="molecule type" value="Genomic_DNA"/>
</dbReference>
<reference evidence="1 2" key="1">
    <citation type="submission" date="2024-10" db="EMBL/GenBank/DDBJ databases">
        <authorList>
            <person name="Kim D."/>
        </authorList>
    </citation>
    <scope>NUCLEOTIDE SEQUENCE [LARGE SCALE GENOMIC DNA]</scope>
    <source>
        <strain evidence="1">BH-2024</strain>
    </source>
</reference>